<keyword evidence="2" id="KW-1185">Reference proteome</keyword>
<sequence length="115" mass="13024">MKQYNKSKTHFDLSYPHLCGQIRQPTNLEVGKCRPVTGELKAGKSSSLYSHNTIEIHVVSLSLQSSFIFKLLNYSDRFFIPNFLLLLSSSISFSVIVSFSLHPYPLNSVSLQIWG</sequence>
<gene>
    <name evidence="1" type="ORF">L6452_17029</name>
</gene>
<name>A0ACB9C2F8_ARCLA</name>
<organism evidence="1 2">
    <name type="scientific">Arctium lappa</name>
    <name type="common">Greater burdock</name>
    <name type="synonym">Lappa major</name>
    <dbReference type="NCBI Taxonomy" id="4217"/>
    <lineage>
        <taxon>Eukaryota</taxon>
        <taxon>Viridiplantae</taxon>
        <taxon>Streptophyta</taxon>
        <taxon>Embryophyta</taxon>
        <taxon>Tracheophyta</taxon>
        <taxon>Spermatophyta</taxon>
        <taxon>Magnoliopsida</taxon>
        <taxon>eudicotyledons</taxon>
        <taxon>Gunneridae</taxon>
        <taxon>Pentapetalae</taxon>
        <taxon>asterids</taxon>
        <taxon>campanulids</taxon>
        <taxon>Asterales</taxon>
        <taxon>Asteraceae</taxon>
        <taxon>Carduoideae</taxon>
        <taxon>Cardueae</taxon>
        <taxon>Arctiinae</taxon>
        <taxon>Arctium</taxon>
    </lineage>
</organism>
<evidence type="ECO:0000313" key="1">
    <source>
        <dbReference type="EMBL" id="KAI3728394.1"/>
    </source>
</evidence>
<accession>A0ACB9C2F8</accession>
<reference evidence="1 2" key="2">
    <citation type="journal article" date="2022" name="Mol. Ecol. Resour.">
        <title>The genomes of chicory, endive, great burdock and yacon provide insights into Asteraceae paleo-polyploidization history and plant inulin production.</title>
        <authorList>
            <person name="Fan W."/>
            <person name="Wang S."/>
            <person name="Wang H."/>
            <person name="Wang A."/>
            <person name="Jiang F."/>
            <person name="Liu H."/>
            <person name="Zhao H."/>
            <person name="Xu D."/>
            <person name="Zhang Y."/>
        </authorList>
    </citation>
    <scope>NUCLEOTIDE SEQUENCE [LARGE SCALE GENOMIC DNA]</scope>
    <source>
        <strain evidence="2">cv. Niubang</strain>
    </source>
</reference>
<dbReference type="Proteomes" id="UP001055879">
    <property type="component" value="Linkage Group LG05"/>
</dbReference>
<dbReference type="EMBL" id="CM042051">
    <property type="protein sequence ID" value="KAI3728394.1"/>
    <property type="molecule type" value="Genomic_DNA"/>
</dbReference>
<protein>
    <submittedName>
        <fullName evidence="1">Uncharacterized protein</fullName>
    </submittedName>
</protein>
<proteinExistence type="predicted"/>
<evidence type="ECO:0000313" key="2">
    <source>
        <dbReference type="Proteomes" id="UP001055879"/>
    </source>
</evidence>
<comment type="caution">
    <text evidence="1">The sequence shown here is derived from an EMBL/GenBank/DDBJ whole genome shotgun (WGS) entry which is preliminary data.</text>
</comment>
<reference evidence="2" key="1">
    <citation type="journal article" date="2022" name="Mol. Ecol. Resour.">
        <title>The genomes of chicory, endive, great burdock and yacon provide insights into Asteraceae palaeo-polyploidization history and plant inulin production.</title>
        <authorList>
            <person name="Fan W."/>
            <person name="Wang S."/>
            <person name="Wang H."/>
            <person name="Wang A."/>
            <person name="Jiang F."/>
            <person name="Liu H."/>
            <person name="Zhao H."/>
            <person name="Xu D."/>
            <person name="Zhang Y."/>
        </authorList>
    </citation>
    <scope>NUCLEOTIDE SEQUENCE [LARGE SCALE GENOMIC DNA]</scope>
    <source>
        <strain evidence="2">cv. Niubang</strain>
    </source>
</reference>